<accession>A0A0D2HEX9</accession>
<organism evidence="13 14">
    <name type="scientific">Cladophialophora bantiana (strain ATCC 10958 / CBS 173.52 / CDC B-1940 / NIH 8579)</name>
    <name type="common">Xylohypha bantiana</name>
    <dbReference type="NCBI Taxonomy" id="1442370"/>
    <lineage>
        <taxon>Eukaryota</taxon>
        <taxon>Fungi</taxon>
        <taxon>Dikarya</taxon>
        <taxon>Ascomycota</taxon>
        <taxon>Pezizomycotina</taxon>
        <taxon>Eurotiomycetes</taxon>
        <taxon>Chaetothyriomycetidae</taxon>
        <taxon>Chaetothyriales</taxon>
        <taxon>Herpotrichiellaceae</taxon>
        <taxon>Cladophialophora</taxon>
    </lineage>
</organism>
<dbReference type="GO" id="GO:0000981">
    <property type="term" value="F:DNA-binding transcription factor activity, RNA polymerase II-specific"/>
    <property type="evidence" value="ECO:0007669"/>
    <property type="project" value="InterPro"/>
</dbReference>
<dbReference type="HOGENOM" id="CLU_021797_1_0_1"/>
<dbReference type="Gene3D" id="4.10.240.10">
    <property type="entry name" value="Zn(2)-C6 fungal-type DNA-binding domain"/>
    <property type="match status" value="1"/>
</dbReference>
<dbReference type="InterPro" id="IPR001138">
    <property type="entry name" value="Zn2Cys6_DnaBD"/>
</dbReference>
<feature type="compositionally biased region" description="Polar residues" evidence="11">
    <location>
        <begin position="94"/>
        <end position="112"/>
    </location>
</feature>
<dbReference type="PANTHER" id="PTHR31845:SF34">
    <property type="entry name" value="TRANSCRIPTIONAL ACTIVATOR OF PROTEASES PRTT"/>
    <property type="match status" value="1"/>
</dbReference>
<evidence type="ECO:0000256" key="9">
    <source>
        <dbReference type="ARBA" id="ARBA00041135"/>
    </source>
</evidence>
<evidence type="ECO:0000256" key="8">
    <source>
        <dbReference type="ARBA" id="ARBA00038134"/>
    </source>
</evidence>
<evidence type="ECO:0000256" key="6">
    <source>
        <dbReference type="ARBA" id="ARBA00023163"/>
    </source>
</evidence>
<dbReference type="CDD" id="cd12148">
    <property type="entry name" value="fungal_TF_MHR"/>
    <property type="match status" value="1"/>
</dbReference>
<dbReference type="PROSITE" id="PS50048">
    <property type="entry name" value="ZN2_CY6_FUNGAL_2"/>
    <property type="match status" value="1"/>
</dbReference>
<keyword evidence="3" id="KW-0862">Zinc</keyword>
<evidence type="ECO:0000256" key="2">
    <source>
        <dbReference type="ARBA" id="ARBA00022723"/>
    </source>
</evidence>
<dbReference type="GO" id="GO:0000976">
    <property type="term" value="F:transcription cis-regulatory region binding"/>
    <property type="evidence" value="ECO:0007669"/>
    <property type="project" value="TreeGrafter"/>
</dbReference>
<evidence type="ECO:0000256" key="3">
    <source>
        <dbReference type="ARBA" id="ARBA00022833"/>
    </source>
</evidence>
<keyword evidence="4" id="KW-0805">Transcription regulation</keyword>
<evidence type="ECO:0000313" key="14">
    <source>
        <dbReference type="Proteomes" id="UP000053789"/>
    </source>
</evidence>
<dbReference type="InterPro" id="IPR036864">
    <property type="entry name" value="Zn2-C6_fun-type_DNA-bd_sf"/>
</dbReference>
<dbReference type="SUPFAM" id="SSF57701">
    <property type="entry name" value="Zn2/Cys6 DNA-binding domain"/>
    <property type="match status" value="1"/>
</dbReference>
<dbReference type="GO" id="GO:0008270">
    <property type="term" value="F:zinc ion binding"/>
    <property type="evidence" value="ECO:0007669"/>
    <property type="project" value="InterPro"/>
</dbReference>
<feature type="domain" description="Zn(2)-C6 fungal-type" evidence="12">
    <location>
        <begin position="11"/>
        <end position="44"/>
    </location>
</feature>
<dbReference type="EMBL" id="KN846996">
    <property type="protein sequence ID" value="KIW89355.1"/>
    <property type="molecule type" value="Genomic_DNA"/>
</dbReference>
<comment type="similarity">
    <text evidence="8">Belongs to the prtT family.</text>
</comment>
<dbReference type="OrthoDB" id="2595934at2759"/>
<dbReference type="Proteomes" id="UP000053789">
    <property type="component" value="Unassembled WGS sequence"/>
</dbReference>
<evidence type="ECO:0000256" key="10">
    <source>
        <dbReference type="ARBA" id="ARBA00042461"/>
    </source>
</evidence>
<name>A0A0D2HEX9_CLAB1</name>
<dbReference type="GeneID" id="27703137"/>
<keyword evidence="14" id="KW-1185">Reference proteome</keyword>
<proteinExistence type="inferred from homology"/>
<reference evidence="13" key="1">
    <citation type="submission" date="2015-01" db="EMBL/GenBank/DDBJ databases">
        <title>The Genome Sequence of Cladophialophora bantiana CBS 173.52.</title>
        <authorList>
            <consortium name="The Broad Institute Genomics Platform"/>
            <person name="Cuomo C."/>
            <person name="de Hoog S."/>
            <person name="Gorbushina A."/>
            <person name="Stielow B."/>
            <person name="Teixiera M."/>
            <person name="Abouelleil A."/>
            <person name="Chapman S.B."/>
            <person name="Priest M."/>
            <person name="Young S.K."/>
            <person name="Wortman J."/>
            <person name="Nusbaum C."/>
            <person name="Birren B."/>
        </authorList>
    </citation>
    <scope>NUCLEOTIDE SEQUENCE [LARGE SCALE GENOMIC DNA]</scope>
    <source>
        <strain evidence="13">CBS 173.52</strain>
    </source>
</reference>
<keyword evidence="7" id="KW-0539">Nucleus</keyword>
<evidence type="ECO:0000256" key="7">
    <source>
        <dbReference type="ARBA" id="ARBA00023242"/>
    </source>
</evidence>
<evidence type="ECO:0000256" key="1">
    <source>
        <dbReference type="ARBA" id="ARBA00004123"/>
    </source>
</evidence>
<dbReference type="PROSITE" id="PS00463">
    <property type="entry name" value="ZN2_CY6_FUNGAL_1"/>
    <property type="match status" value="1"/>
</dbReference>
<feature type="region of interest" description="Disordered" evidence="11">
    <location>
        <begin position="90"/>
        <end position="112"/>
    </location>
</feature>
<sequence length="574" mass="63997">MSSDKPRASRACAHCRKLKTRCYESRLAGGPCLRCEKLGAQCSLAAERRARSPNGADSHKLTSSTQDARLTRLERAVDLILGRLGIDIEDETVPDSTPSRPSQAQQPEPSNITRATAAAPVFVIRDLATEIGVESPTATRSAQTATDIGDSDLIVDGLVSNQQASALLTIFNEHYGRWVFFDTQISSDHLFEEVKKSPLLLCSCCLIAVRHTNEETASSLAPELFEKSKTLLSTALLSTTPNIDFFQAALILCMWSTTVGQVPLSIDSWLLSGFAIQHCISSDLFGNVLNQSSPSTKRDLGLLRLWNHLCLVHLHYSVGTRRKSMIGRMQVGRCRDILASDHATNFEARMVAEVCLYWILYENCCLADVDLPQAQSALHQWRQDWKIVLDQPRSQFLEMGFRFAQLLAYDQSLKTRSASVRESLLSEMARLSAAIMTLAMETTDERTKHLSDHIYHMITFAAVTLCRLLHMYEEQLARSHDIAHLDSLISTLVPWLKSIGLSCHAAFTLGDIVAAFHKKLRPLAGPSSTASEEHNIWADMSFWASFPDILGPEPMNTTNWDFLPNWEPFNEANF</sequence>
<dbReference type="AlphaFoldDB" id="A0A0D2HEX9"/>
<dbReference type="Pfam" id="PF00172">
    <property type="entry name" value="Zn_clus"/>
    <property type="match status" value="1"/>
</dbReference>
<dbReference type="SMART" id="SM00066">
    <property type="entry name" value="GAL4"/>
    <property type="match status" value="1"/>
</dbReference>
<dbReference type="RefSeq" id="XP_016616024.1">
    <property type="nucleotide sequence ID" value="XM_016767926.1"/>
</dbReference>
<evidence type="ECO:0000256" key="4">
    <source>
        <dbReference type="ARBA" id="ARBA00023015"/>
    </source>
</evidence>
<evidence type="ECO:0000256" key="5">
    <source>
        <dbReference type="ARBA" id="ARBA00023125"/>
    </source>
</evidence>
<protein>
    <recommendedName>
        <fullName evidence="9">Transcriptional activator of proteases prtT</fullName>
    </recommendedName>
    <alternativeName>
        <fullName evidence="10">Zn(2)-C6 zinc finger-containing protein prtT</fullName>
    </alternativeName>
</protein>
<comment type="subcellular location">
    <subcellularLocation>
        <location evidence="1">Nucleus</location>
    </subcellularLocation>
</comment>
<dbReference type="InterPro" id="IPR051089">
    <property type="entry name" value="prtT"/>
</dbReference>
<dbReference type="PANTHER" id="PTHR31845">
    <property type="entry name" value="FINGER DOMAIN PROTEIN, PUTATIVE-RELATED"/>
    <property type="match status" value="1"/>
</dbReference>
<evidence type="ECO:0000259" key="12">
    <source>
        <dbReference type="PROSITE" id="PS50048"/>
    </source>
</evidence>
<dbReference type="CDD" id="cd00067">
    <property type="entry name" value="GAL4"/>
    <property type="match status" value="1"/>
</dbReference>
<evidence type="ECO:0000313" key="13">
    <source>
        <dbReference type="EMBL" id="KIW89355.1"/>
    </source>
</evidence>
<gene>
    <name evidence="13" type="ORF">Z519_10209</name>
</gene>
<keyword evidence="6" id="KW-0804">Transcription</keyword>
<evidence type="ECO:0000256" key="11">
    <source>
        <dbReference type="SAM" id="MobiDB-lite"/>
    </source>
</evidence>
<dbReference type="GO" id="GO:0005634">
    <property type="term" value="C:nucleus"/>
    <property type="evidence" value="ECO:0007669"/>
    <property type="project" value="UniProtKB-SubCell"/>
</dbReference>
<keyword evidence="5" id="KW-0238">DNA-binding</keyword>
<keyword evidence="2" id="KW-0479">Metal-binding</keyword>